<proteinExistence type="predicted"/>
<comment type="caution">
    <text evidence="1">The sequence shown here is derived from an EMBL/GenBank/DDBJ whole genome shotgun (WGS) entry which is preliminary data.</text>
</comment>
<evidence type="ECO:0000313" key="2">
    <source>
        <dbReference type="Proteomes" id="UP001172102"/>
    </source>
</evidence>
<accession>A0AA40A1N5</accession>
<keyword evidence="2" id="KW-1185">Reference proteome</keyword>
<dbReference type="AlphaFoldDB" id="A0AA40A1N5"/>
<sequence length="105" mass="11491">MNRFVVLVCIGFKPSLEAGPLSRNLVHLNVALSSFSCHSTTKYPVPATPMSTVSSAMHLKLQQPRPWPPCQAALPMCCLSANSILLLYDIPIFDIVLVAVVDKRL</sequence>
<name>A0AA40A1N5_9PEZI</name>
<evidence type="ECO:0000313" key="1">
    <source>
        <dbReference type="EMBL" id="KAK0707596.1"/>
    </source>
</evidence>
<organism evidence="1 2">
    <name type="scientific">Lasiosphaeris hirsuta</name>
    <dbReference type="NCBI Taxonomy" id="260670"/>
    <lineage>
        <taxon>Eukaryota</taxon>
        <taxon>Fungi</taxon>
        <taxon>Dikarya</taxon>
        <taxon>Ascomycota</taxon>
        <taxon>Pezizomycotina</taxon>
        <taxon>Sordariomycetes</taxon>
        <taxon>Sordariomycetidae</taxon>
        <taxon>Sordariales</taxon>
        <taxon>Lasiosphaeriaceae</taxon>
        <taxon>Lasiosphaeris</taxon>
    </lineage>
</organism>
<dbReference type="EMBL" id="JAUKUA010000006">
    <property type="protein sequence ID" value="KAK0707596.1"/>
    <property type="molecule type" value="Genomic_DNA"/>
</dbReference>
<gene>
    <name evidence="1" type="ORF">B0H67DRAFT_318193</name>
</gene>
<dbReference type="Proteomes" id="UP001172102">
    <property type="component" value="Unassembled WGS sequence"/>
</dbReference>
<protein>
    <submittedName>
        <fullName evidence="1">Uncharacterized protein</fullName>
    </submittedName>
</protein>
<reference evidence="1" key="1">
    <citation type="submission" date="2023-06" db="EMBL/GenBank/DDBJ databases">
        <title>Genome-scale phylogeny and comparative genomics of the fungal order Sordariales.</title>
        <authorList>
            <consortium name="Lawrence Berkeley National Laboratory"/>
            <person name="Hensen N."/>
            <person name="Bonometti L."/>
            <person name="Westerberg I."/>
            <person name="Brannstrom I.O."/>
            <person name="Guillou S."/>
            <person name="Cros-Aarteil S."/>
            <person name="Calhoun S."/>
            <person name="Haridas S."/>
            <person name="Kuo A."/>
            <person name="Mondo S."/>
            <person name="Pangilinan J."/>
            <person name="Riley R."/>
            <person name="Labutti K."/>
            <person name="Andreopoulos B."/>
            <person name="Lipzen A."/>
            <person name="Chen C."/>
            <person name="Yanf M."/>
            <person name="Daum C."/>
            <person name="Ng V."/>
            <person name="Clum A."/>
            <person name="Steindorff A."/>
            <person name="Ohm R."/>
            <person name="Martin F."/>
            <person name="Silar P."/>
            <person name="Natvig D."/>
            <person name="Lalanne C."/>
            <person name="Gautier V."/>
            <person name="Ament-Velasquez S.L."/>
            <person name="Kruys A."/>
            <person name="Hutchinson M.I."/>
            <person name="Powell A.J."/>
            <person name="Barry K."/>
            <person name="Miller A.N."/>
            <person name="Grigoriev I.V."/>
            <person name="Debuchy R."/>
            <person name="Gladieux P."/>
            <person name="Thoren M.H."/>
            <person name="Johannesson H."/>
        </authorList>
    </citation>
    <scope>NUCLEOTIDE SEQUENCE</scope>
    <source>
        <strain evidence="1">SMH4607-1</strain>
    </source>
</reference>